<dbReference type="SUPFAM" id="SSF53187">
    <property type="entry name" value="Zn-dependent exopeptidases"/>
    <property type="match status" value="1"/>
</dbReference>
<name>A0AAE3L5X2_9GAMM</name>
<comment type="caution">
    <text evidence="1">The sequence shown here is derived from an EMBL/GenBank/DDBJ whole genome shotgun (WGS) entry which is preliminary data.</text>
</comment>
<protein>
    <recommendedName>
        <fullName evidence="3">Peptidase M14</fullName>
    </recommendedName>
</protein>
<dbReference type="AlphaFoldDB" id="A0AAE3L5X2"/>
<gene>
    <name evidence="1" type="ORF">J2T55_002232</name>
</gene>
<dbReference type="CDD" id="cd06256">
    <property type="entry name" value="M14_ASTE_ASPA-like"/>
    <property type="match status" value="1"/>
</dbReference>
<sequence>MSLLSIRHDLPADVLRRPATRLFEVLDGPTLIHLPGDRPQPLFVSVLMHGNEDTGWRVIRNVLEEYGERLPRALSIFIGNVRAARYGKRRLERQPDYNRIWAADGDTPEHDMVRGVLASMRERQVFASIDIHNNTGINPHYACVNRLDPRYLELARRFSRMVIYFTRPSGVQSLAFARLCPAVTLECGQPGDEIGIQLATRLVRQMLEADSLQGDPALIDDIDLYHTVAVTKVPNDISISFSGEVADVRFIRGIEQLNFEEIPAGTRLADVTTPSMPLNVMDEDGRDIGAAYFEINDGRLLTRQALMPSMLTVNERIVRQDCLCYLMERYDPSRGEKPLPETPLWNDAAPRS</sequence>
<evidence type="ECO:0000313" key="1">
    <source>
        <dbReference type="EMBL" id="MCS3904197.1"/>
    </source>
</evidence>
<keyword evidence="2" id="KW-1185">Reference proteome</keyword>
<dbReference type="Gene3D" id="3.40.630.10">
    <property type="entry name" value="Zn peptidases"/>
    <property type="match status" value="1"/>
</dbReference>
<dbReference type="EMBL" id="JANUCT010000017">
    <property type="protein sequence ID" value="MCS3904197.1"/>
    <property type="molecule type" value="Genomic_DNA"/>
</dbReference>
<proteinExistence type="predicted"/>
<reference evidence="1" key="1">
    <citation type="submission" date="2022-08" db="EMBL/GenBank/DDBJ databases">
        <title>Genomic Encyclopedia of Type Strains, Phase III (KMG-III): the genomes of soil and plant-associated and newly described type strains.</title>
        <authorList>
            <person name="Whitman W."/>
        </authorList>
    </citation>
    <scope>NUCLEOTIDE SEQUENCE</scope>
    <source>
        <strain evidence="1">HMT 1</strain>
    </source>
</reference>
<organism evidence="1 2">
    <name type="scientific">Methylohalomonas lacus</name>
    <dbReference type="NCBI Taxonomy" id="398773"/>
    <lineage>
        <taxon>Bacteria</taxon>
        <taxon>Pseudomonadati</taxon>
        <taxon>Pseudomonadota</taxon>
        <taxon>Gammaproteobacteria</taxon>
        <taxon>Methylohalomonadales</taxon>
        <taxon>Methylohalomonadaceae</taxon>
        <taxon>Methylohalomonas</taxon>
    </lineage>
</organism>
<dbReference type="Proteomes" id="UP001204445">
    <property type="component" value="Unassembled WGS sequence"/>
</dbReference>
<dbReference type="RefSeq" id="WP_310521985.1">
    <property type="nucleotide sequence ID" value="NZ_JANUCT010000017.1"/>
</dbReference>
<accession>A0AAE3L5X2</accession>
<evidence type="ECO:0008006" key="3">
    <source>
        <dbReference type="Google" id="ProtNLM"/>
    </source>
</evidence>
<evidence type="ECO:0000313" key="2">
    <source>
        <dbReference type="Proteomes" id="UP001204445"/>
    </source>
</evidence>